<evidence type="ECO:0000256" key="1">
    <source>
        <dbReference type="SAM" id="MobiDB-lite"/>
    </source>
</evidence>
<sequence>MAIPLAAEVRTGEGSSAPKNCDGVTGEPGDPFCCGIARRYPNIIRFGWLWEWLVLRVRHPRIDEANVGVIGLDQARGVVQSASFVEEQGKMSSLDSIDDTEFFGPNTPNPSQDEGSNIDGDRRLRFAIICAVVIVEILVNS</sequence>
<evidence type="ECO:0000313" key="2">
    <source>
        <dbReference type="Proteomes" id="UP000887565"/>
    </source>
</evidence>
<dbReference type="Proteomes" id="UP000887565">
    <property type="component" value="Unplaced"/>
</dbReference>
<keyword evidence="2" id="KW-1185">Reference proteome</keyword>
<reference evidence="3" key="1">
    <citation type="submission" date="2022-11" db="UniProtKB">
        <authorList>
            <consortium name="WormBaseParasite"/>
        </authorList>
    </citation>
    <scope>IDENTIFICATION</scope>
</reference>
<proteinExistence type="predicted"/>
<accession>A0A915JM96</accession>
<evidence type="ECO:0000313" key="3">
    <source>
        <dbReference type="WBParaSite" id="nRc.2.0.1.t27212-RA"/>
    </source>
</evidence>
<protein>
    <submittedName>
        <fullName evidence="3">Uncharacterized protein</fullName>
    </submittedName>
</protein>
<dbReference type="AlphaFoldDB" id="A0A915JM96"/>
<feature type="region of interest" description="Disordered" evidence="1">
    <location>
        <begin position="97"/>
        <end position="118"/>
    </location>
</feature>
<organism evidence="2 3">
    <name type="scientific">Romanomermis culicivorax</name>
    <name type="common">Nematode worm</name>
    <dbReference type="NCBI Taxonomy" id="13658"/>
    <lineage>
        <taxon>Eukaryota</taxon>
        <taxon>Metazoa</taxon>
        <taxon>Ecdysozoa</taxon>
        <taxon>Nematoda</taxon>
        <taxon>Enoplea</taxon>
        <taxon>Dorylaimia</taxon>
        <taxon>Mermithida</taxon>
        <taxon>Mermithoidea</taxon>
        <taxon>Mermithidae</taxon>
        <taxon>Romanomermis</taxon>
    </lineage>
</organism>
<dbReference type="WBParaSite" id="nRc.2.0.1.t27212-RA">
    <property type="protein sequence ID" value="nRc.2.0.1.t27212-RA"/>
    <property type="gene ID" value="nRc.2.0.1.g27212"/>
</dbReference>
<name>A0A915JM96_ROMCU</name>